<evidence type="ECO:0000313" key="2">
    <source>
        <dbReference type="EMBL" id="EFD01679.1"/>
    </source>
</evidence>
<feature type="transmembrane region" description="Helical" evidence="1">
    <location>
        <begin position="14"/>
        <end position="36"/>
    </location>
</feature>
<dbReference type="EMBL" id="ACIO01000009">
    <property type="protein sequence ID" value="EFD01679.1"/>
    <property type="molecule type" value="Genomic_DNA"/>
</dbReference>
<protein>
    <submittedName>
        <fullName evidence="2">Uncharacterized protein</fullName>
    </submittedName>
</protein>
<proteinExistence type="predicted"/>
<accession>D3A903</accession>
<keyword evidence="1" id="KW-0812">Transmembrane</keyword>
<dbReference type="HOGENOM" id="CLU_3062319_0_0_9"/>
<comment type="caution">
    <text evidence="2">The sequence shown here is derived from an EMBL/GenBank/DDBJ whole genome shotgun (WGS) entry which is preliminary data.</text>
</comment>
<reference evidence="2 3" key="1">
    <citation type="submission" date="2010-01" db="EMBL/GenBank/DDBJ databases">
        <authorList>
            <person name="Weinstock G."/>
            <person name="Sodergren E."/>
            <person name="Clifton S."/>
            <person name="Fulton L."/>
            <person name="Fulton B."/>
            <person name="Courtney L."/>
            <person name="Fronick C."/>
            <person name="Harrison M."/>
            <person name="Strong C."/>
            <person name="Farmer C."/>
            <person name="Delahaunty K."/>
            <person name="Markovic C."/>
            <person name="Hall O."/>
            <person name="Minx P."/>
            <person name="Tomlinson C."/>
            <person name="Mitreva M."/>
            <person name="Nelson J."/>
            <person name="Hou S."/>
            <person name="Wollam A."/>
            <person name="Pepin K.H."/>
            <person name="Johnson M."/>
            <person name="Bhonagiri V."/>
            <person name="Nash W.E."/>
            <person name="Warren W."/>
            <person name="Chinwalla A."/>
            <person name="Mardis E.R."/>
            <person name="Wilson R.K."/>
        </authorList>
    </citation>
    <scope>NUCLEOTIDE SEQUENCE [LARGE SCALE GENOMIC DNA]</scope>
    <source>
        <strain evidence="2 3">DSM 13479</strain>
    </source>
</reference>
<evidence type="ECO:0000313" key="3">
    <source>
        <dbReference type="Proteomes" id="UP000004968"/>
    </source>
</evidence>
<keyword evidence="1" id="KW-0472">Membrane</keyword>
<evidence type="ECO:0000256" key="1">
    <source>
        <dbReference type="SAM" id="Phobius"/>
    </source>
</evidence>
<name>D3A903_9FIRM</name>
<dbReference type="AlphaFoldDB" id="D3A903"/>
<keyword evidence="1" id="KW-1133">Transmembrane helix</keyword>
<organism evidence="2 3">
    <name type="scientific">Hungatella hathewayi DSM 13479</name>
    <dbReference type="NCBI Taxonomy" id="566550"/>
    <lineage>
        <taxon>Bacteria</taxon>
        <taxon>Bacillati</taxon>
        <taxon>Bacillota</taxon>
        <taxon>Clostridia</taxon>
        <taxon>Lachnospirales</taxon>
        <taxon>Lachnospiraceae</taxon>
        <taxon>Hungatella</taxon>
    </lineage>
</organism>
<gene>
    <name evidence="2" type="ORF">CLOSTHATH_00073</name>
</gene>
<dbReference type="Proteomes" id="UP000004968">
    <property type="component" value="Unassembled WGS sequence"/>
</dbReference>
<sequence length="53" mass="6376">MGHYSCFLLFRSNYYVIVKIITFIIHLPCFSVKYYFKLVTFHYFPGFSISPEP</sequence>